<keyword evidence="3" id="KW-1185">Reference proteome</keyword>
<dbReference type="InterPro" id="IPR036814">
    <property type="entry name" value="YqcC-like_sf"/>
</dbReference>
<dbReference type="PANTHER" id="PTHR39586:SF1">
    <property type="entry name" value="CYTOPLASMIC PROTEIN"/>
    <property type="match status" value="1"/>
</dbReference>
<dbReference type="InterPro" id="IPR007384">
    <property type="entry name" value="UCP006257"/>
</dbReference>
<dbReference type="EMBL" id="AP012273">
    <property type="protein sequence ID" value="BAO44864.1"/>
    <property type="molecule type" value="Genomic_DNA"/>
</dbReference>
<dbReference type="RefSeq" id="WP_041068107.1">
    <property type="nucleotide sequence ID" value="NZ_AP012273.1"/>
</dbReference>
<reference evidence="2 3" key="1">
    <citation type="journal article" date="2014" name="PLoS ONE">
        <title>Physiological and genomic features of a novel sulfur-oxidizing gammaproteobacterium belonging to a previously uncultivated symbiotic lineage isolated from a hydrothermal vent.</title>
        <authorList>
            <person name="Nunoura T."/>
            <person name="Takaki Y."/>
            <person name="Kazama H."/>
            <person name="Kakuta J."/>
            <person name="Shimamura S."/>
            <person name="Makita H."/>
            <person name="Hirai M."/>
            <person name="Miyazaki M."/>
            <person name="Takai K."/>
        </authorList>
    </citation>
    <scope>NUCLEOTIDE SEQUENCE [LARGE SCALE GENOMIC DNA]</scope>
    <source>
        <strain evidence="2 3">Hiromi1</strain>
    </source>
</reference>
<proteinExistence type="predicted"/>
<gene>
    <name evidence="2" type="ORF">TBH_C1949</name>
</gene>
<dbReference type="KEGG" id="tbn:TBH_C1949"/>
<evidence type="ECO:0000313" key="2">
    <source>
        <dbReference type="EMBL" id="BAO44864.1"/>
    </source>
</evidence>
<evidence type="ECO:0000313" key="3">
    <source>
        <dbReference type="Proteomes" id="UP000031631"/>
    </source>
</evidence>
<evidence type="ECO:0000259" key="1">
    <source>
        <dbReference type="Pfam" id="PF04287"/>
    </source>
</evidence>
<dbReference type="GO" id="GO:0044010">
    <property type="term" value="P:single-species biofilm formation"/>
    <property type="evidence" value="ECO:0007669"/>
    <property type="project" value="TreeGrafter"/>
</dbReference>
<dbReference type="InterPro" id="IPR023376">
    <property type="entry name" value="YqcC-like_dom"/>
</dbReference>
<dbReference type="OrthoDB" id="8794567at2"/>
<feature type="domain" description="YqcC-like" evidence="1">
    <location>
        <begin position="8"/>
        <end position="104"/>
    </location>
</feature>
<dbReference type="Pfam" id="PF04287">
    <property type="entry name" value="DUF446"/>
    <property type="match status" value="1"/>
</dbReference>
<dbReference type="PIRSF" id="PIRSF006257">
    <property type="entry name" value="UCP006257"/>
    <property type="match status" value="1"/>
</dbReference>
<dbReference type="AlphaFoldDB" id="A0A7U6GJS0"/>
<name>A0A7U6GJS0_9GAMM</name>
<protein>
    <recommendedName>
        <fullName evidence="1">YqcC-like domain-containing protein</fullName>
    </recommendedName>
</protein>
<dbReference type="Proteomes" id="UP000031631">
    <property type="component" value="Chromosome"/>
</dbReference>
<sequence length="109" mass="12908">MPEDYQELSRHLQRLEEELLAVGWWSDTPPDDHAMASTAPFCHDRMDFHQWLQWVLIPGFERLIEQQSALPKECAIAPMAEMAWREEDPVRVRNLVRILRDIDRQVSDP</sequence>
<dbReference type="SUPFAM" id="SSF158452">
    <property type="entry name" value="YqcC-like"/>
    <property type="match status" value="1"/>
</dbReference>
<accession>A0A7U6GJS0</accession>
<dbReference type="PANTHER" id="PTHR39586">
    <property type="entry name" value="CYTOPLASMIC PROTEIN-RELATED"/>
    <property type="match status" value="1"/>
</dbReference>
<organism evidence="2 3">
    <name type="scientific">Thiolapillus brandeum</name>
    <dbReference type="NCBI Taxonomy" id="1076588"/>
    <lineage>
        <taxon>Bacteria</taxon>
        <taxon>Pseudomonadati</taxon>
        <taxon>Pseudomonadota</taxon>
        <taxon>Gammaproteobacteria</taxon>
        <taxon>Chromatiales</taxon>
        <taxon>Sedimenticolaceae</taxon>
        <taxon>Thiolapillus</taxon>
    </lineage>
</organism>
<dbReference type="Gene3D" id="1.20.1440.40">
    <property type="entry name" value="YqcC-like"/>
    <property type="match status" value="1"/>
</dbReference>